<dbReference type="InterPro" id="IPR002656">
    <property type="entry name" value="Acyl_transf_3_dom"/>
</dbReference>
<evidence type="ECO:0000313" key="10">
    <source>
        <dbReference type="EMBL" id="SKB46819.1"/>
    </source>
</evidence>
<organism evidence="9 11">
    <name type="scientific">Bosea thiooxidans</name>
    <dbReference type="NCBI Taxonomy" id="53254"/>
    <lineage>
        <taxon>Bacteria</taxon>
        <taxon>Pseudomonadati</taxon>
        <taxon>Pseudomonadota</taxon>
        <taxon>Alphaproteobacteria</taxon>
        <taxon>Hyphomicrobiales</taxon>
        <taxon>Boseaceae</taxon>
        <taxon>Bosea</taxon>
    </lineage>
</organism>
<evidence type="ECO:0000256" key="2">
    <source>
        <dbReference type="ARBA" id="ARBA00007400"/>
    </source>
</evidence>
<sequence>MAESIAPSGRAAGGRIGWVDTGKGICIILVVLMHVAGGLELAAGQESWIDPLIAWAKQFRMPGLFLLSGLFVPRLAGLGWGAFIDRKIVPLAYYYLLWFTINALMRFPPWGEAGVAGFARNYALGLVDPFGVLWFIYLLTVFFIAARAVWRWRHAALGVSALLALAPLNTGWMVPDQFTAYFVFFLAGAVFSAEIRAAAERAAAHRGRTLALWGGWFALSALATPFLGHEVQTAAPGIHLLLGLAGVLGILLGSVLLAGRLPWLDYCGRNSLPIYLAFFLPMVVGRSILLRSGVAIDLGVAALLLTAISVVVPLLLHRLVRNTPLSFLFARPAWLSLRPRGTGQREFGTSL</sequence>
<evidence type="ECO:0000313" key="11">
    <source>
        <dbReference type="Proteomes" id="UP000051562"/>
    </source>
</evidence>
<feature type="transmembrane region" description="Helical" evidence="7">
    <location>
        <begin position="25"/>
        <end position="44"/>
    </location>
</feature>
<reference evidence="9 11" key="1">
    <citation type="submission" date="2015-10" db="EMBL/GenBank/DDBJ databases">
        <title>Draft genome of Bosea thiooxidans.</title>
        <authorList>
            <person name="Wang X."/>
        </authorList>
    </citation>
    <scope>NUCLEOTIDE SEQUENCE [LARGE SCALE GENOMIC DNA]</scope>
    <source>
        <strain evidence="9 11">CGMCC 9174</strain>
    </source>
</reference>
<dbReference type="STRING" id="53254.SAMN05660750_00850"/>
<feature type="transmembrane region" description="Helical" evidence="7">
    <location>
        <begin position="180"/>
        <end position="198"/>
    </location>
</feature>
<name>A0A0Q3SW58_9HYPH</name>
<evidence type="ECO:0000256" key="1">
    <source>
        <dbReference type="ARBA" id="ARBA00004651"/>
    </source>
</evidence>
<dbReference type="Proteomes" id="UP000051562">
    <property type="component" value="Unassembled WGS sequence"/>
</dbReference>
<keyword evidence="4 7" id="KW-0812">Transmembrane</keyword>
<keyword evidence="6 7" id="KW-0472">Membrane</keyword>
<keyword evidence="3" id="KW-1003">Cell membrane</keyword>
<feature type="transmembrane region" description="Helical" evidence="7">
    <location>
        <begin position="210"/>
        <end position="228"/>
    </location>
</feature>
<keyword evidence="11" id="KW-1185">Reference proteome</keyword>
<feature type="transmembrane region" description="Helical" evidence="7">
    <location>
        <begin position="295"/>
        <end position="316"/>
    </location>
</feature>
<comment type="subcellular location">
    <subcellularLocation>
        <location evidence="1">Cell membrane</location>
        <topology evidence="1">Multi-pass membrane protein</topology>
    </subcellularLocation>
</comment>
<keyword evidence="5 7" id="KW-1133">Transmembrane helix</keyword>
<comment type="similarity">
    <text evidence="2">Belongs to the acyltransferase 3 family.</text>
</comment>
<feature type="transmembrane region" description="Helical" evidence="7">
    <location>
        <begin position="271"/>
        <end position="289"/>
    </location>
</feature>
<feature type="domain" description="Acyltransferase 3" evidence="8">
    <location>
        <begin position="17"/>
        <end position="317"/>
    </location>
</feature>
<protein>
    <submittedName>
        <fullName evidence="10">Uncharacterized membrane protein YcfT</fullName>
    </submittedName>
</protein>
<evidence type="ECO:0000313" key="9">
    <source>
        <dbReference type="EMBL" id="KQK29586.1"/>
    </source>
</evidence>
<dbReference type="PANTHER" id="PTHR40074">
    <property type="entry name" value="O-ACETYLTRANSFERASE WECH"/>
    <property type="match status" value="1"/>
</dbReference>
<dbReference type="RefSeq" id="WP_055729030.1">
    <property type="nucleotide sequence ID" value="NZ_FUYX01000002.1"/>
</dbReference>
<accession>A0A0Q3SW58</accession>
<dbReference type="PANTHER" id="PTHR40074:SF4">
    <property type="entry name" value="INNER MEMBRANE PROTEIN YCFT"/>
    <property type="match status" value="1"/>
</dbReference>
<dbReference type="GO" id="GO:0016413">
    <property type="term" value="F:O-acetyltransferase activity"/>
    <property type="evidence" value="ECO:0007669"/>
    <property type="project" value="TreeGrafter"/>
</dbReference>
<gene>
    <name evidence="9" type="ORF">ARD30_16545</name>
    <name evidence="10" type="ORF">SAMN05660750_00850</name>
</gene>
<dbReference type="GO" id="GO:0009246">
    <property type="term" value="P:enterobacterial common antigen biosynthetic process"/>
    <property type="evidence" value="ECO:0007669"/>
    <property type="project" value="TreeGrafter"/>
</dbReference>
<evidence type="ECO:0000313" key="12">
    <source>
        <dbReference type="Proteomes" id="UP000190130"/>
    </source>
</evidence>
<evidence type="ECO:0000256" key="7">
    <source>
        <dbReference type="SAM" id="Phobius"/>
    </source>
</evidence>
<feature type="transmembrane region" description="Helical" evidence="7">
    <location>
        <begin position="155"/>
        <end position="174"/>
    </location>
</feature>
<evidence type="ECO:0000256" key="5">
    <source>
        <dbReference type="ARBA" id="ARBA00022989"/>
    </source>
</evidence>
<dbReference type="AlphaFoldDB" id="A0A0Q3SW58"/>
<proteinExistence type="inferred from homology"/>
<evidence type="ECO:0000256" key="6">
    <source>
        <dbReference type="ARBA" id="ARBA00023136"/>
    </source>
</evidence>
<dbReference type="Proteomes" id="UP000190130">
    <property type="component" value="Unassembled WGS sequence"/>
</dbReference>
<feature type="transmembrane region" description="Helical" evidence="7">
    <location>
        <begin position="64"/>
        <end position="84"/>
    </location>
</feature>
<dbReference type="Pfam" id="PF01757">
    <property type="entry name" value="Acyl_transf_3"/>
    <property type="match status" value="1"/>
</dbReference>
<feature type="transmembrane region" description="Helical" evidence="7">
    <location>
        <begin position="91"/>
        <end position="110"/>
    </location>
</feature>
<evidence type="ECO:0000256" key="4">
    <source>
        <dbReference type="ARBA" id="ARBA00022692"/>
    </source>
</evidence>
<dbReference type="GO" id="GO:0005886">
    <property type="term" value="C:plasma membrane"/>
    <property type="evidence" value="ECO:0007669"/>
    <property type="project" value="UniProtKB-SubCell"/>
</dbReference>
<feature type="transmembrane region" description="Helical" evidence="7">
    <location>
        <begin position="240"/>
        <end position="259"/>
    </location>
</feature>
<evidence type="ECO:0000256" key="3">
    <source>
        <dbReference type="ARBA" id="ARBA00022475"/>
    </source>
</evidence>
<evidence type="ECO:0000259" key="8">
    <source>
        <dbReference type="Pfam" id="PF01757"/>
    </source>
</evidence>
<dbReference type="EMBL" id="FUYX01000002">
    <property type="protein sequence ID" value="SKB46819.1"/>
    <property type="molecule type" value="Genomic_DNA"/>
</dbReference>
<reference evidence="10 12" key="2">
    <citation type="submission" date="2017-02" db="EMBL/GenBank/DDBJ databases">
        <authorList>
            <person name="Peterson S.W."/>
        </authorList>
    </citation>
    <scope>NUCLEOTIDE SEQUENCE [LARGE SCALE GENOMIC DNA]</scope>
    <source>
        <strain evidence="10 12">DSM 9653</strain>
    </source>
</reference>
<dbReference type="EMBL" id="LMAR01000046">
    <property type="protein sequence ID" value="KQK29586.1"/>
    <property type="molecule type" value="Genomic_DNA"/>
</dbReference>
<feature type="transmembrane region" description="Helical" evidence="7">
    <location>
        <begin position="130"/>
        <end position="150"/>
    </location>
</feature>